<dbReference type="EMBL" id="JAAIUW010000006">
    <property type="protein sequence ID" value="KAF7829186.1"/>
    <property type="molecule type" value="Genomic_DNA"/>
</dbReference>
<gene>
    <name evidence="1" type="ORF">G2W53_020350</name>
</gene>
<dbReference type="AlphaFoldDB" id="A0A834TYV9"/>
<keyword evidence="2" id="KW-1185">Reference proteome</keyword>
<evidence type="ECO:0000313" key="1">
    <source>
        <dbReference type="EMBL" id="KAF7829186.1"/>
    </source>
</evidence>
<evidence type="ECO:0000313" key="2">
    <source>
        <dbReference type="Proteomes" id="UP000634136"/>
    </source>
</evidence>
<dbReference type="Proteomes" id="UP000634136">
    <property type="component" value="Unassembled WGS sequence"/>
</dbReference>
<proteinExistence type="predicted"/>
<comment type="caution">
    <text evidence="1">The sequence shown here is derived from an EMBL/GenBank/DDBJ whole genome shotgun (WGS) entry which is preliminary data.</text>
</comment>
<protein>
    <submittedName>
        <fullName evidence="1">Uncharacterized protein</fullName>
    </submittedName>
</protein>
<sequence length="80" mass="9020">MAFRSTENQTRNAIELKKQQLRCLETDIPNSAGVISVLHEKRQKKVTRLQKSTFVAICNPSMICKCITSICLSVDVLEIP</sequence>
<name>A0A834TYV9_9FABA</name>
<accession>A0A834TYV9</accession>
<reference evidence="1" key="1">
    <citation type="submission" date="2020-09" db="EMBL/GenBank/DDBJ databases">
        <title>Genome-Enabled Discovery of Anthraquinone Biosynthesis in Senna tora.</title>
        <authorList>
            <person name="Kang S.-H."/>
            <person name="Pandey R.P."/>
            <person name="Lee C.-M."/>
            <person name="Sim J.-S."/>
            <person name="Jeong J.-T."/>
            <person name="Choi B.-S."/>
            <person name="Jung M."/>
            <person name="Ginzburg D."/>
            <person name="Zhao K."/>
            <person name="Won S.Y."/>
            <person name="Oh T.-J."/>
            <person name="Yu Y."/>
            <person name="Kim N.-H."/>
            <person name="Lee O.R."/>
            <person name="Lee T.-H."/>
            <person name="Bashyal P."/>
            <person name="Kim T.-S."/>
            <person name="Lee W.-H."/>
            <person name="Kawkins C."/>
            <person name="Kim C.-K."/>
            <person name="Kim J.S."/>
            <person name="Ahn B.O."/>
            <person name="Rhee S.Y."/>
            <person name="Sohng J.K."/>
        </authorList>
    </citation>
    <scope>NUCLEOTIDE SEQUENCE</scope>
    <source>
        <tissue evidence="1">Leaf</tissue>
    </source>
</reference>
<organism evidence="1 2">
    <name type="scientific">Senna tora</name>
    <dbReference type="NCBI Taxonomy" id="362788"/>
    <lineage>
        <taxon>Eukaryota</taxon>
        <taxon>Viridiplantae</taxon>
        <taxon>Streptophyta</taxon>
        <taxon>Embryophyta</taxon>
        <taxon>Tracheophyta</taxon>
        <taxon>Spermatophyta</taxon>
        <taxon>Magnoliopsida</taxon>
        <taxon>eudicotyledons</taxon>
        <taxon>Gunneridae</taxon>
        <taxon>Pentapetalae</taxon>
        <taxon>rosids</taxon>
        <taxon>fabids</taxon>
        <taxon>Fabales</taxon>
        <taxon>Fabaceae</taxon>
        <taxon>Caesalpinioideae</taxon>
        <taxon>Cassia clade</taxon>
        <taxon>Senna</taxon>
    </lineage>
</organism>